<keyword evidence="1" id="KW-1133">Transmembrane helix</keyword>
<evidence type="ECO:0000313" key="2">
    <source>
        <dbReference type="EMBL" id="MFD0927158.1"/>
    </source>
</evidence>
<comment type="caution">
    <text evidence="2">The sequence shown here is derived from an EMBL/GenBank/DDBJ whole genome shotgun (WGS) entry which is preliminary data.</text>
</comment>
<organism evidence="2 3">
    <name type="scientific">Williamsia deligens</name>
    <dbReference type="NCBI Taxonomy" id="321325"/>
    <lineage>
        <taxon>Bacteria</taxon>
        <taxon>Bacillati</taxon>
        <taxon>Actinomycetota</taxon>
        <taxon>Actinomycetes</taxon>
        <taxon>Mycobacteriales</taxon>
        <taxon>Nocardiaceae</taxon>
        <taxon>Williamsia</taxon>
    </lineage>
</organism>
<keyword evidence="1" id="KW-0812">Transmembrane</keyword>
<feature type="transmembrane region" description="Helical" evidence="1">
    <location>
        <begin position="12"/>
        <end position="33"/>
    </location>
</feature>
<evidence type="ECO:0000256" key="1">
    <source>
        <dbReference type="SAM" id="Phobius"/>
    </source>
</evidence>
<dbReference type="RefSeq" id="WP_253648822.1">
    <property type="nucleotide sequence ID" value="NZ_BAAAMO010000006.1"/>
</dbReference>
<dbReference type="Proteomes" id="UP001597068">
    <property type="component" value="Unassembled WGS sequence"/>
</dbReference>
<feature type="transmembrane region" description="Helical" evidence="1">
    <location>
        <begin position="39"/>
        <end position="60"/>
    </location>
</feature>
<reference evidence="3" key="1">
    <citation type="journal article" date="2019" name="Int. J. Syst. Evol. Microbiol.">
        <title>The Global Catalogue of Microorganisms (GCM) 10K type strain sequencing project: providing services to taxonomists for standard genome sequencing and annotation.</title>
        <authorList>
            <consortium name="The Broad Institute Genomics Platform"/>
            <consortium name="The Broad Institute Genome Sequencing Center for Infectious Disease"/>
            <person name="Wu L."/>
            <person name="Ma J."/>
        </authorList>
    </citation>
    <scope>NUCLEOTIDE SEQUENCE [LARGE SCALE GENOMIC DNA]</scope>
    <source>
        <strain evidence="3">CCUG 50873</strain>
    </source>
</reference>
<gene>
    <name evidence="2" type="ORF">ACFQ04_15570</name>
</gene>
<keyword evidence="1" id="KW-0472">Membrane</keyword>
<accession>A0ABW3GAP2</accession>
<proteinExistence type="predicted"/>
<sequence length="83" mass="8524">MTRREFSVARLAVTVMGAGVIALAIVAVVAVLLAQASALAALIVALLGIVAVIAVMGLVARRMVDHALTDADDTAHPREEGHI</sequence>
<name>A0ABW3GAP2_9NOCA</name>
<keyword evidence="3" id="KW-1185">Reference proteome</keyword>
<dbReference type="EMBL" id="JBHTIL010000002">
    <property type="protein sequence ID" value="MFD0927158.1"/>
    <property type="molecule type" value="Genomic_DNA"/>
</dbReference>
<evidence type="ECO:0000313" key="3">
    <source>
        <dbReference type="Proteomes" id="UP001597068"/>
    </source>
</evidence>
<protein>
    <submittedName>
        <fullName evidence="2">Uncharacterized protein</fullName>
    </submittedName>
</protein>